<dbReference type="GO" id="GO:0003677">
    <property type="term" value="F:DNA binding"/>
    <property type="evidence" value="ECO:0007669"/>
    <property type="project" value="UniProtKB-UniRule"/>
</dbReference>
<feature type="compositionally biased region" description="Low complexity" evidence="9">
    <location>
        <begin position="895"/>
        <end position="915"/>
    </location>
</feature>
<feature type="region of interest" description="Disordered" evidence="9">
    <location>
        <begin position="511"/>
        <end position="602"/>
    </location>
</feature>
<evidence type="ECO:0000256" key="2">
    <source>
        <dbReference type="ARBA" id="ARBA00022723"/>
    </source>
</evidence>
<dbReference type="PROSITE" id="PS00598">
    <property type="entry name" value="CHROMO_1"/>
    <property type="match status" value="1"/>
</dbReference>
<sequence length="1362" mass="147183">MGKLCYLCNRKASNTENISLHSFPKHLTVRQKWLNVCGLNLNDDVSHTYICSVHIAETDINKCNAFGRSKSVIKPGAAPSMFITNPLVIGEVDKLSSKASANDCNDRYKNILSDTENTVEVSDKNCKSIFIKHKSKDDDTNDTATDQQKSKRIKNLQDQIRKLKIRVTFLQGVVSRLKNKKMISEESGDTFMQTVFADNANPSVILNKMEADDGPSAINTNPNSIKAAQEEMGRLDILVCGQCHSVFHFIEEFQEHRTKEGACSQISHFRENTNNEQKAQVWAFLLWKDTQIQQEGSDRDSTNSWKLYQKWCKMDTHIRDSWITAGKTIQTFTKISNAKMQEVPRQTNSNVEGTKPLVVRKVIRNGQPEEASDTKKDAKSSEVKSQKGLESMDSEVEKKEKPKLKPSVKPKGKSTKATGDEDRDSSTEEYIVEKILAKRFNPKKRCSEYLLKWEGYSHESNTWEPAESVATCKYLLEEFERNLAKQKELKAAQQQASTKLSGKVAAQKAVIKSADASKPGPSNVVQAGRPMRSSKSKAMDQVKQWCGSMKDEESDILGKRRIDYSDSDSEEAGSSAAKRAKADTGSDEDWTGESEEEKLMGRSDVIQRAFNRANAQSNGSNRTVSTTDLATSLGLQSPEGAKSSQPPVLVANAKGVVKVDPKQMPNLTSGVYVMSRKDGIIKLDSSPSGKLAVKGSPTTQGVLMVQNRDNTNVVRKQVISATQSNSITPVKVVSKMDGSQVVTQMKVVSKPVASKTGGIQKSEPIKIQPKPDPSQLQQIHVVTAVPAPITLQPRISTGIRPSPVAVTRGADGRPLLPRPTLRAATPTSVLGIGSPIRTPVRAPAPRQLQGQQTRQVLQKRTTVVNTQASSPSTATVTPVRPKFTVLSSQGKQVIKSGSPAQSKQSPKSSLGKPQSLLSPQQKLLMAKRKAQEAAGLIKPGGRGILAGNRASAGRGKAKAVESPTVIAPGNKPKESKLAEGDGLHMEFHEVGSEESSSEGEPELPPPEAETITTAEPDSPPRPFTLCPLTGRIIGPDGEPVEQPAEAENEPTPSTTLPNVKTVTTSSESTDTVATTTTAELVLPSLDSLAEGGGIMRVEMSPGGTTGTIVQTSEPAQIHLPNEAVSAPDLPCLDDTTTNTVTAPTTTISTSLTETPVSESTNTTQGVTTATVTSTTTISVASTDVNKPDEKMPEDRKVTEDTSNLVTITGEDGVVYQVTGQADDGQTLLVTRGADGEQQCVYVTTEQQGDEGSVLTLDHAVAEAVAQLIPDQVNLTSQFYVKEGDAEPTENPMVMSIMDNTNATDVTGSQEDSDGQAQVVAQVVQAEEPTPGGTRRVVLLLPDGNLMMTEVDEEQYAALELDK</sequence>
<evidence type="ECO:0000256" key="5">
    <source>
        <dbReference type="ARBA" id="ARBA00023125"/>
    </source>
</evidence>
<name>A0A834JG00_VESPE</name>
<dbReference type="SMART" id="SM00298">
    <property type="entry name" value="CHROMO"/>
    <property type="match status" value="1"/>
</dbReference>
<dbReference type="GO" id="GO:0005694">
    <property type="term" value="C:chromosome"/>
    <property type="evidence" value="ECO:0007669"/>
    <property type="project" value="UniProtKB-ARBA"/>
</dbReference>
<feature type="compositionally biased region" description="Low complexity" evidence="9">
    <location>
        <begin position="1061"/>
        <end position="1071"/>
    </location>
</feature>
<feature type="region of interest" description="Disordered" evidence="9">
    <location>
        <begin position="887"/>
        <end position="915"/>
    </location>
</feature>
<reference evidence="12" key="1">
    <citation type="journal article" date="2020" name="G3 (Bethesda)">
        <title>High-Quality Assemblies for Three Invasive Social Wasps from the &lt;i&gt;Vespula&lt;/i&gt; Genus.</title>
        <authorList>
            <person name="Harrop T.W.R."/>
            <person name="Guhlin J."/>
            <person name="McLaughlin G.M."/>
            <person name="Permina E."/>
            <person name="Stockwell P."/>
            <person name="Gilligan J."/>
            <person name="Le Lec M.F."/>
            <person name="Gruber M.A.M."/>
            <person name="Quinn O."/>
            <person name="Lovegrove M."/>
            <person name="Duncan E.J."/>
            <person name="Remnant E.J."/>
            <person name="Van Eeckhoven J."/>
            <person name="Graham B."/>
            <person name="Knapp R.A."/>
            <person name="Langford K.W."/>
            <person name="Kronenberg Z."/>
            <person name="Press M.O."/>
            <person name="Eacker S.M."/>
            <person name="Wilson-Rankin E.E."/>
            <person name="Purcell J."/>
            <person name="Lester P.J."/>
            <person name="Dearden P.K."/>
        </authorList>
    </citation>
    <scope>NUCLEOTIDE SEQUENCE</scope>
    <source>
        <strain evidence="12">Volc-1</strain>
    </source>
</reference>
<organism evidence="12 13">
    <name type="scientific">Vespula pensylvanica</name>
    <name type="common">Western yellow jacket</name>
    <name type="synonym">Wasp</name>
    <dbReference type="NCBI Taxonomy" id="30213"/>
    <lineage>
        <taxon>Eukaryota</taxon>
        <taxon>Metazoa</taxon>
        <taxon>Ecdysozoa</taxon>
        <taxon>Arthropoda</taxon>
        <taxon>Hexapoda</taxon>
        <taxon>Insecta</taxon>
        <taxon>Pterygota</taxon>
        <taxon>Neoptera</taxon>
        <taxon>Endopterygota</taxon>
        <taxon>Hymenoptera</taxon>
        <taxon>Apocrita</taxon>
        <taxon>Aculeata</taxon>
        <taxon>Vespoidea</taxon>
        <taxon>Vespidae</taxon>
        <taxon>Vespinae</taxon>
        <taxon>Vespula</taxon>
    </lineage>
</organism>
<dbReference type="PROSITE" id="PS50013">
    <property type="entry name" value="CHROMO_2"/>
    <property type="match status" value="1"/>
</dbReference>
<evidence type="ECO:0000256" key="7">
    <source>
        <dbReference type="PROSITE-ProRule" id="PRU00309"/>
    </source>
</evidence>
<feature type="compositionally biased region" description="Acidic residues" evidence="9">
    <location>
        <begin position="585"/>
        <end position="596"/>
    </location>
</feature>
<feature type="region of interest" description="Disordered" evidence="9">
    <location>
        <begin position="862"/>
        <end position="881"/>
    </location>
</feature>
<feature type="compositionally biased region" description="Basic and acidic residues" evidence="9">
    <location>
        <begin position="971"/>
        <end position="991"/>
    </location>
</feature>
<feature type="compositionally biased region" description="Basic and acidic residues" evidence="9">
    <location>
        <begin position="418"/>
        <end position="427"/>
    </location>
</feature>
<dbReference type="Gene3D" id="6.20.210.20">
    <property type="entry name" value="THAP domain"/>
    <property type="match status" value="1"/>
</dbReference>
<dbReference type="InterPro" id="IPR016197">
    <property type="entry name" value="Chromo-like_dom_sf"/>
</dbReference>
<keyword evidence="2" id="KW-0479">Metal-binding</keyword>
<evidence type="ECO:0000259" key="11">
    <source>
        <dbReference type="PROSITE" id="PS50950"/>
    </source>
</evidence>
<evidence type="ECO:0000256" key="3">
    <source>
        <dbReference type="ARBA" id="ARBA00022771"/>
    </source>
</evidence>
<feature type="compositionally biased region" description="Basic residues" evidence="9">
    <location>
        <begin position="401"/>
        <end position="414"/>
    </location>
</feature>
<proteinExistence type="predicted"/>
<gene>
    <name evidence="12" type="ORF">H0235_018315</name>
</gene>
<feature type="compositionally biased region" description="Basic and acidic residues" evidence="9">
    <location>
        <begin position="372"/>
        <end position="387"/>
    </location>
</feature>
<feature type="compositionally biased region" description="Polar residues" evidence="9">
    <location>
        <begin position="862"/>
        <end position="876"/>
    </location>
</feature>
<comment type="subcellular location">
    <subcellularLocation>
        <location evidence="1">Nucleus</location>
    </subcellularLocation>
</comment>
<dbReference type="InterPro" id="IPR023780">
    <property type="entry name" value="Chromo_domain"/>
</dbReference>
<keyword evidence="13" id="KW-1185">Reference proteome</keyword>
<dbReference type="Pfam" id="PF00385">
    <property type="entry name" value="Chromo"/>
    <property type="match status" value="1"/>
</dbReference>
<dbReference type="SUPFAM" id="SSF57716">
    <property type="entry name" value="Glucocorticoid receptor-like (DNA-binding domain)"/>
    <property type="match status" value="1"/>
</dbReference>
<dbReference type="Pfam" id="PF05485">
    <property type="entry name" value="THAP"/>
    <property type="match status" value="1"/>
</dbReference>
<feature type="compositionally biased region" description="Low complexity" evidence="9">
    <location>
        <begin position="846"/>
        <end position="856"/>
    </location>
</feature>
<feature type="domain" description="Chromo" evidence="10">
    <location>
        <begin position="430"/>
        <end position="491"/>
    </location>
</feature>
<feature type="compositionally biased region" description="Polar residues" evidence="9">
    <location>
        <begin position="340"/>
        <end position="352"/>
    </location>
</feature>
<dbReference type="InterPro" id="IPR038441">
    <property type="entry name" value="THAP_Znf_sf"/>
</dbReference>
<dbReference type="GO" id="GO:0008270">
    <property type="term" value="F:zinc ion binding"/>
    <property type="evidence" value="ECO:0007669"/>
    <property type="project" value="UniProtKB-KW"/>
</dbReference>
<feature type="compositionally biased region" description="Polar residues" evidence="9">
    <location>
        <begin position="1050"/>
        <end position="1060"/>
    </location>
</feature>
<keyword evidence="6" id="KW-0539">Nucleus</keyword>
<dbReference type="InterPro" id="IPR023779">
    <property type="entry name" value="Chromodomain_CS"/>
</dbReference>
<keyword evidence="5 7" id="KW-0238">DNA-binding</keyword>
<dbReference type="PANTHER" id="PTHR22812">
    <property type="entry name" value="CHROMOBOX PROTEIN"/>
    <property type="match status" value="1"/>
</dbReference>
<feature type="domain" description="THAP-type" evidence="11">
    <location>
        <begin position="1"/>
        <end position="82"/>
    </location>
</feature>
<dbReference type="SUPFAM" id="SSF54160">
    <property type="entry name" value="Chromo domain-like"/>
    <property type="match status" value="1"/>
</dbReference>
<keyword evidence="4" id="KW-0862">Zinc</keyword>
<keyword evidence="3 7" id="KW-0863">Zinc-finger</keyword>
<accession>A0A834JG00</accession>
<keyword evidence="8" id="KW-0175">Coiled coil</keyword>
<dbReference type="SMART" id="SM00980">
    <property type="entry name" value="THAP"/>
    <property type="match status" value="1"/>
</dbReference>
<evidence type="ECO:0000256" key="4">
    <source>
        <dbReference type="ARBA" id="ARBA00022833"/>
    </source>
</evidence>
<dbReference type="InterPro" id="IPR051219">
    <property type="entry name" value="Heterochromatin_chromo-domain"/>
</dbReference>
<dbReference type="Gene3D" id="2.40.50.40">
    <property type="match status" value="1"/>
</dbReference>
<feature type="region of interest" description="Disordered" evidence="9">
    <location>
        <begin position="340"/>
        <end position="427"/>
    </location>
</feature>
<evidence type="ECO:0000256" key="6">
    <source>
        <dbReference type="ARBA" id="ARBA00023242"/>
    </source>
</evidence>
<evidence type="ECO:0000256" key="9">
    <source>
        <dbReference type="SAM" id="MobiDB-lite"/>
    </source>
</evidence>
<feature type="region of interest" description="Disordered" evidence="9">
    <location>
        <begin position="794"/>
        <end position="856"/>
    </location>
</feature>
<evidence type="ECO:0000256" key="1">
    <source>
        <dbReference type="ARBA" id="ARBA00004123"/>
    </source>
</evidence>
<dbReference type="InterPro" id="IPR000953">
    <property type="entry name" value="Chromo/chromo_shadow_dom"/>
</dbReference>
<protein>
    <submittedName>
        <fullName evidence="12">Uncharacterized protein</fullName>
    </submittedName>
</protein>
<comment type="caution">
    <text evidence="12">The sequence shown here is derived from an EMBL/GenBank/DDBJ whole genome shotgun (WGS) entry which is preliminary data.</text>
</comment>
<dbReference type="EMBL" id="JACSDY010000025">
    <property type="protein sequence ID" value="KAF7387593.1"/>
    <property type="molecule type" value="Genomic_DNA"/>
</dbReference>
<feature type="region of interest" description="Disordered" evidence="9">
    <location>
        <begin position="753"/>
        <end position="774"/>
    </location>
</feature>
<feature type="region of interest" description="Disordered" evidence="9">
    <location>
        <begin position="939"/>
        <end position="1071"/>
    </location>
</feature>
<dbReference type="GO" id="GO:0005634">
    <property type="term" value="C:nucleus"/>
    <property type="evidence" value="ECO:0007669"/>
    <property type="project" value="UniProtKB-SubCell"/>
</dbReference>
<dbReference type="PROSITE" id="PS50950">
    <property type="entry name" value="ZF_THAP"/>
    <property type="match status" value="1"/>
</dbReference>
<dbReference type="InterPro" id="IPR006612">
    <property type="entry name" value="THAP_Znf"/>
</dbReference>
<evidence type="ECO:0000259" key="10">
    <source>
        <dbReference type="PROSITE" id="PS50013"/>
    </source>
</evidence>
<feature type="coiled-coil region" evidence="8">
    <location>
        <begin position="146"/>
        <end position="173"/>
    </location>
</feature>
<evidence type="ECO:0000313" key="12">
    <source>
        <dbReference type="EMBL" id="KAF7387593.1"/>
    </source>
</evidence>
<evidence type="ECO:0000313" key="13">
    <source>
        <dbReference type="Proteomes" id="UP000600918"/>
    </source>
</evidence>
<dbReference type="Proteomes" id="UP000600918">
    <property type="component" value="Unassembled WGS sequence"/>
</dbReference>
<evidence type="ECO:0000256" key="8">
    <source>
        <dbReference type="SAM" id="Coils"/>
    </source>
</evidence>